<dbReference type="PANTHER" id="PTHR12745">
    <property type="entry name" value="SUPPRESSION OF TUMORIGENICITY 7"/>
    <property type="match status" value="1"/>
</dbReference>
<keyword evidence="3 9" id="KW-0812">Transmembrane</keyword>
<keyword evidence="11" id="KW-1185">Reference proteome</keyword>
<feature type="transmembrane region" description="Helical" evidence="9">
    <location>
        <begin position="159"/>
        <end position="180"/>
    </location>
</feature>
<keyword evidence="4 9" id="KW-1133">Transmembrane helix</keyword>
<organism evidence="10 11">
    <name type="scientific">Capsaspora owczarzaki (strain ATCC 30864)</name>
    <dbReference type="NCBI Taxonomy" id="595528"/>
    <lineage>
        <taxon>Eukaryota</taxon>
        <taxon>Filasterea</taxon>
        <taxon>Capsaspora</taxon>
    </lineage>
</organism>
<accession>A0A0D2X0A3</accession>
<evidence type="ECO:0000256" key="9">
    <source>
        <dbReference type="SAM" id="Phobius"/>
    </source>
</evidence>
<gene>
    <name evidence="10" type="ORF">CAOG_000304</name>
</gene>
<comment type="subcellular location">
    <subcellularLocation>
        <location evidence="1">Membrane</location>
        <topology evidence="1">Multi-pass membrane protein</topology>
    </subcellularLocation>
</comment>
<dbReference type="InParanoid" id="A0A0D2X0A3"/>
<reference evidence="11" key="1">
    <citation type="submission" date="2011-02" db="EMBL/GenBank/DDBJ databases">
        <title>The Genome Sequence of Capsaspora owczarzaki ATCC 30864.</title>
        <authorList>
            <person name="Russ C."/>
            <person name="Cuomo C."/>
            <person name="Burger G."/>
            <person name="Gray M.W."/>
            <person name="Holland P.W.H."/>
            <person name="King N."/>
            <person name="Lang F.B.F."/>
            <person name="Roger A.J."/>
            <person name="Ruiz-Trillo I."/>
            <person name="Young S.K."/>
            <person name="Zeng Q."/>
            <person name="Gargeya S."/>
            <person name="Alvarado L."/>
            <person name="Berlin A."/>
            <person name="Chapman S.B."/>
            <person name="Chen Z."/>
            <person name="Freedman E."/>
            <person name="Gellesch M."/>
            <person name="Goldberg J."/>
            <person name="Griggs A."/>
            <person name="Gujja S."/>
            <person name="Heilman E."/>
            <person name="Heiman D."/>
            <person name="Howarth C."/>
            <person name="Mehta T."/>
            <person name="Neiman D."/>
            <person name="Pearson M."/>
            <person name="Roberts A."/>
            <person name="Saif S."/>
            <person name="Shea T."/>
            <person name="Shenoy N."/>
            <person name="Sisk P."/>
            <person name="Stolte C."/>
            <person name="Sykes S."/>
            <person name="White J."/>
            <person name="Yandava C."/>
            <person name="Haas B."/>
            <person name="Nusbaum C."/>
            <person name="Birren B."/>
        </authorList>
    </citation>
    <scope>NUCLEOTIDE SEQUENCE</scope>
    <source>
        <strain evidence="11">ATCC 30864</strain>
    </source>
</reference>
<dbReference type="Proteomes" id="UP000008743">
    <property type="component" value="Unassembled WGS sequence"/>
</dbReference>
<feature type="region of interest" description="Disordered" evidence="8">
    <location>
        <begin position="72"/>
        <end position="108"/>
    </location>
</feature>
<evidence type="ECO:0000256" key="6">
    <source>
        <dbReference type="ARBA" id="ARBA00040270"/>
    </source>
</evidence>
<dbReference type="InterPro" id="IPR019734">
    <property type="entry name" value="TPR_rpt"/>
</dbReference>
<name>A0A0D2X0A3_CAPO3</name>
<dbReference type="PhylomeDB" id="A0A0D2X0A3"/>
<dbReference type="InterPro" id="IPR007311">
    <property type="entry name" value="ST7"/>
</dbReference>
<protein>
    <recommendedName>
        <fullName evidence="6">Protein ST7 homolog</fullName>
    </recommendedName>
</protein>
<evidence type="ECO:0000256" key="7">
    <source>
        <dbReference type="PROSITE-ProRule" id="PRU00339"/>
    </source>
</evidence>
<feature type="transmembrane region" description="Helical" evidence="9">
    <location>
        <begin position="569"/>
        <end position="588"/>
    </location>
</feature>
<evidence type="ECO:0000313" key="11">
    <source>
        <dbReference type="Proteomes" id="UP000008743"/>
    </source>
</evidence>
<dbReference type="PANTHER" id="PTHR12745:SF6">
    <property type="entry name" value="PROTEIN ST7 HOMOLOG"/>
    <property type="match status" value="1"/>
</dbReference>
<dbReference type="SUPFAM" id="SSF48452">
    <property type="entry name" value="TPR-like"/>
    <property type="match status" value="1"/>
</dbReference>
<feature type="compositionally biased region" description="Low complexity" evidence="8">
    <location>
        <begin position="72"/>
        <end position="87"/>
    </location>
</feature>
<evidence type="ECO:0000256" key="4">
    <source>
        <dbReference type="ARBA" id="ARBA00022989"/>
    </source>
</evidence>
<evidence type="ECO:0000256" key="3">
    <source>
        <dbReference type="ARBA" id="ARBA00022692"/>
    </source>
</evidence>
<keyword evidence="7" id="KW-0802">TPR repeat</keyword>
<dbReference type="GO" id="GO:0016020">
    <property type="term" value="C:membrane"/>
    <property type="evidence" value="ECO:0007669"/>
    <property type="project" value="UniProtKB-SubCell"/>
</dbReference>
<keyword evidence="5 9" id="KW-0472">Membrane</keyword>
<dbReference type="Pfam" id="PF04184">
    <property type="entry name" value="ST7"/>
    <property type="match status" value="1"/>
</dbReference>
<feature type="repeat" description="TPR" evidence="7">
    <location>
        <begin position="348"/>
        <end position="381"/>
    </location>
</feature>
<dbReference type="InterPro" id="IPR011990">
    <property type="entry name" value="TPR-like_helical_dom_sf"/>
</dbReference>
<evidence type="ECO:0000313" key="10">
    <source>
        <dbReference type="EMBL" id="KJE88709.1"/>
    </source>
</evidence>
<proteinExistence type="inferred from homology"/>
<evidence type="ECO:0000256" key="2">
    <source>
        <dbReference type="ARBA" id="ARBA00009751"/>
    </source>
</evidence>
<dbReference type="eggNOG" id="KOG3807">
    <property type="taxonomic scope" value="Eukaryota"/>
</dbReference>
<dbReference type="OrthoDB" id="5914722at2759"/>
<dbReference type="Gene3D" id="1.25.40.10">
    <property type="entry name" value="Tetratricopeptide repeat domain"/>
    <property type="match status" value="1"/>
</dbReference>
<comment type="similarity">
    <text evidence="2">Belongs to the ST7 family.</text>
</comment>
<evidence type="ECO:0000256" key="1">
    <source>
        <dbReference type="ARBA" id="ARBA00004141"/>
    </source>
</evidence>
<dbReference type="EMBL" id="KE346360">
    <property type="protein sequence ID" value="KJE88709.1"/>
    <property type="molecule type" value="Genomic_DNA"/>
</dbReference>
<feature type="transmembrane region" description="Helical" evidence="9">
    <location>
        <begin position="6"/>
        <end position="27"/>
    </location>
</feature>
<sequence>MGRVPLLVTVLLAMLAAAMLVITVQLVPSTTALEHLQPTLQMAQNSAHQRLPAADKLVAGASDASTLATSAAAAASGSTTTTTTTTAAGGGGGGKSAERQASPNRDADLDTDATMAIEVLQHIGERTSFMLSAVVRWILPATPAFVIDNWHPSAMTTQLYISVAMTVVMLFLALLGFEVISRYWPAGATRSANGAPKATVMCKIIPNPMLLLRGAECNRYHRKERVQPLTTYDMSLTDKDQTVMFSVEPNVLKDPLIEAAQQHMTSAWKDQSTPARIQFAKEAVAIAPHCSTAWILLAEEDAQTVVEAEAMLFKAVQLSEGYLRRLSPHYFQDHGAEFWIRPETRPYIFAKRRLGMCSRKLGKYKEAAAIFRELLVMHPAVARSHLNVQSNLIELLLLLGQYDEVQKTLEKYEVVMEKSALLFYTAALLRVQEVASKTDLLNTDLSARGLSADIMMALDAIHKAVEFNPHIPQYLLQTKQLVLPPEHFVLRGDSEAVCYAFDHLPHWQKVKGALQLLQLTYEQTLRLIPKPLEKGSRFEPYPDGVFLTDGKILPLHHDVSEYPIPEIPWLLFLGGVVVAVIVAIPIVLHATQAPLYVAFVERLVAWFH</sequence>
<evidence type="ECO:0000256" key="8">
    <source>
        <dbReference type="SAM" id="MobiDB-lite"/>
    </source>
</evidence>
<evidence type="ECO:0000256" key="5">
    <source>
        <dbReference type="ARBA" id="ARBA00023136"/>
    </source>
</evidence>
<dbReference type="RefSeq" id="XP_004365175.2">
    <property type="nucleotide sequence ID" value="XM_004365118.2"/>
</dbReference>
<dbReference type="AlphaFoldDB" id="A0A0D2X0A3"/>
<dbReference type="PROSITE" id="PS50005">
    <property type="entry name" value="TPR"/>
    <property type="match status" value="1"/>
</dbReference>